<keyword evidence="1" id="KW-0732">Signal</keyword>
<evidence type="ECO:0000256" key="1">
    <source>
        <dbReference type="ARBA" id="ARBA00022729"/>
    </source>
</evidence>
<dbReference type="EMBL" id="BAAAOG010000011">
    <property type="protein sequence ID" value="GAA1969244.1"/>
    <property type="molecule type" value="Genomic_DNA"/>
</dbReference>
<protein>
    <submittedName>
        <fullName evidence="3">ABC transporter substrate-binding protein</fullName>
    </submittedName>
</protein>
<dbReference type="InterPro" id="IPR000914">
    <property type="entry name" value="SBP_5_dom"/>
</dbReference>
<evidence type="ECO:0000313" key="3">
    <source>
        <dbReference type="EMBL" id="GAA1969244.1"/>
    </source>
</evidence>
<dbReference type="Gene3D" id="3.40.190.10">
    <property type="entry name" value="Periplasmic binding protein-like II"/>
    <property type="match status" value="1"/>
</dbReference>
<name>A0ABN2RHY4_9MICO</name>
<accession>A0ABN2RHY4</accession>
<dbReference type="PROSITE" id="PS51318">
    <property type="entry name" value="TAT"/>
    <property type="match status" value="1"/>
</dbReference>
<dbReference type="SUPFAM" id="SSF53850">
    <property type="entry name" value="Periplasmic binding protein-like II"/>
    <property type="match status" value="1"/>
</dbReference>
<proteinExistence type="predicted"/>
<dbReference type="Gene3D" id="3.10.105.10">
    <property type="entry name" value="Dipeptide-binding Protein, Domain 3"/>
    <property type="match status" value="1"/>
</dbReference>
<dbReference type="PANTHER" id="PTHR30290">
    <property type="entry name" value="PERIPLASMIC BINDING COMPONENT OF ABC TRANSPORTER"/>
    <property type="match status" value="1"/>
</dbReference>
<comment type="caution">
    <text evidence="3">The sequence shown here is derived from an EMBL/GenBank/DDBJ whole genome shotgun (WGS) entry which is preliminary data.</text>
</comment>
<feature type="domain" description="Solute-binding protein family 5" evidence="2">
    <location>
        <begin position="91"/>
        <end position="403"/>
    </location>
</feature>
<dbReference type="Pfam" id="PF00496">
    <property type="entry name" value="SBP_bac_5"/>
    <property type="match status" value="1"/>
</dbReference>
<dbReference type="InterPro" id="IPR039424">
    <property type="entry name" value="SBP_5"/>
</dbReference>
<dbReference type="PANTHER" id="PTHR30290:SF38">
    <property type="entry name" value="D,D-DIPEPTIDE-BINDING PERIPLASMIC PROTEIN DDPA-RELATED"/>
    <property type="match status" value="1"/>
</dbReference>
<evidence type="ECO:0000313" key="4">
    <source>
        <dbReference type="Proteomes" id="UP001499933"/>
    </source>
</evidence>
<dbReference type="PIRSF" id="PIRSF002741">
    <property type="entry name" value="MppA"/>
    <property type="match status" value="1"/>
</dbReference>
<gene>
    <name evidence="3" type="ORF">GCM10009776_35420</name>
</gene>
<evidence type="ECO:0000259" key="2">
    <source>
        <dbReference type="Pfam" id="PF00496"/>
    </source>
</evidence>
<dbReference type="RefSeq" id="WP_344097215.1">
    <property type="nucleotide sequence ID" value="NZ_BAAAOG010000011.1"/>
</dbReference>
<dbReference type="Gene3D" id="3.90.76.10">
    <property type="entry name" value="Dipeptide-binding Protein, Domain 1"/>
    <property type="match status" value="1"/>
</dbReference>
<sequence>MSQHEISRRTVLQGALGGALLIGAGGLLTACAPPASSGSGAGGSGGVLRVGLVGGGQFDDISDPKLAQTDIGFARMQALYDALGRNSTEFKLENQLAESFEPNADASVWTVRIKKGVEFHNGKTLTAADVIFSVQRAVDPSDPAIMAGSLLPYVDPAQITKVDDNTIRFTLTGPASFFPDRMSNWGMSIVPADFNPNAPVGTGAFKFVSMVPGDRSVYERFNNYWGEKAIVDRLEIIDFADATAAVNALISGQLDAIGSVPSGQFKAVEGAGASLLVAKNAQLPGFVMRTDTAPFNDNRVREAFRLLVDRDQMVKQALNGYGAIGNDMLIPSGNDYPADLPQRVYDPEKAKSLLAAAGQSGMTVRLPSAPNNLSWVQLAPEQFKAGGVTVQVDAVDGNAFFANEYLKAPFSNGQSPRQNGLIGISSTLFNPRLNGTHWNDERTTQLFNKAMQTIDITARDAIVRDMQTIQYHEGGYINWGFSDLVSGIGSHVTGFKQNSAAMIPLNNFIFNQISVN</sequence>
<keyword evidence="4" id="KW-1185">Reference proteome</keyword>
<reference evidence="3 4" key="1">
    <citation type="journal article" date="2019" name="Int. J. Syst. Evol. Microbiol.">
        <title>The Global Catalogue of Microorganisms (GCM) 10K type strain sequencing project: providing services to taxonomists for standard genome sequencing and annotation.</title>
        <authorList>
            <consortium name="The Broad Institute Genomics Platform"/>
            <consortium name="The Broad Institute Genome Sequencing Center for Infectious Disease"/>
            <person name="Wu L."/>
            <person name="Ma J."/>
        </authorList>
    </citation>
    <scope>NUCLEOTIDE SEQUENCE [LARGE SCALE GENOMIC DNA]</scope>
    <source>
        <strain evidence="3 4">JCM 14901</strain>
    </source>
</reference>
<organism evidence="3 4">
    <name type="scientific">Microbacterium deminutum</name>
    <dbReference type="NCBI Taxonomy" id="344164"/>
    <lineage>
        <taxon>Bacteria</taxon>
        <taxon>Bacillati</taxon>
        <taxon>Actinomycetota</taxon>
        <taxon>Actinomycetes</taxon>
        <taxon>Micrococcales</taxon>
        <taxon>Microbacteriaceae</taxon>
        <taxon>Microbacterium</taxon>
    </lineage>
</organism>
<dbReference type="CDD" id="cd08503">
    <property type="entry name" value="PBP2_NikA_DppA_OppA_like_17"/>
    <property type="match status" value="1"/>
</dbReference>
<dbReference type="Proteomes" id="UP001499933">
    <property type="component" value="Unassembled WGS sequence"/>
</dbReference>
<dbReference type="InterPro" id="IPR006311">
    <property type="entry name" value="TAT_signal"/>
</dbReference>
<dbReference type="InterPro" id="IPR030678">
    <property type="entry name" value="Peptide/Ni-bd"/>
</dbReference>